<name>A0A3F3QKE9_9EURO</name>
<protein>
    <submittedName>
        <fullName evidence="2">Uncharacterized protein</fullName>
    </submittedName>
</protein>
<dbReference type="EMBL" id="KZ852032">
    <property type="protein sequence ID" value="RDH39459.1"/>
    <property type="molecule type" value="Genomic_DNA"/>
</dbReference>
<dbReference type="GeneID" id="38132561"/>
<evidence type="ECO:0000313" key="3">
    <source>
        <dbReference type="Proteomes" id="UP000253729"/>
    </source>
</evidence>
<organism evidence="2 3">
    <name type="scientific">Aspergillus welwitschiae</name>
    <dbReference type="NCBI Taxonomy" id="1341132"/>
    <lineage>
        <taxon>Eukaryota</taxon>
        <taxon>Fungi</taxon>
        <taxon>Dikarya</taxon>
        <taxon>Ascomycota</taxon>
        <taxon>Pezizomycotina</taxon>
        <taxon>Eurotiomycetes</taxon>
        <taxon>Eurotiomycetidae</taxon>
        <taxon>Eurotiales</taxon>
        <taxon>Aspergillaceae</taxon>
        <taxon>Aspergillus</taxon>
        <taxon>Aspergillus subgen. Circumdati</taxon>
    </lineage>
</organism>
<keyword evidence="3" id="KW-1185">Reference proteome</keyword>
<gene>
    <name evidence="2" type="ORF">BDQ94DRAFT_133105</name>
</gene>
<feature type="signal peptide" evidence="1">
    <location>
        <begin position="1"/>
        <end position="20"/>
    </location>
</feature>
<evidence type="ECO:0000256" key="1">
    <source>
        <dbReference type="SAM" id="SignalP"/>
    </source>
</evidence>
<dbReference type="AlphaFoldDB" id="A0A3F3QKE9"/>
<feature type="chain" id="PRO_5017715330" evidence="1">
    <location>
        <begin position="21"/>
        <end position="92"/>
    </location>
</feature>
<dbReference type="Proteomes" id="UP000253729">
    <property type="component" value="Unassembled WGS sequence"/>
</dbReference>
<accession>A0A3F3QKE9</accession>
<sequence length="92" mass="10370">MTIYKLMAFTTLCLLVPVQQQQPLLAAPHKRRVLGCHASPLTSQPVFQLWCFVCVFTFGVVSFPPFSISLPWVTDPIIQSWVTRSAMGSRMD</sequence>
<proteinExistence type="predicted"/>
<dbReference type="RefSeq" id="XP_026632481.1">
    <property type="nucleotide sequence ID" value="XM_026764205.1"/>
</dbReference>
<reference evidence="2 3" key="1">
    <citation type="submission" date="2018-07" db="EMBL/GenBank/DDBJ databases">
        <title>The genomes of Aspergillus section Nigri reveals drivers in fungal speciation.</title>
        <authorList>
            <consortium name="DOE Joint Genome Institute"/>
            <person name="Vesth T.C."/>
            <person name="Nybo J."/>
            <person name="Theobald S."/>
            <person name="Brandl J."/>
            <person name="Frisvad J.C."/>
            <person name="Nielsen K.F."/>
            <person name="Lyhne E.K."/>
            <person name="Kogle M.E."/>
            <person name="Kuo A."/>
            <person name="Riley R."/>
            <person name="Clum A."/>
            <person name="Nolan M."/>
            <person name="Lipzen A."/>
            <person name="Salamov A."/>
            <person name="Henrissat B."/>
            <person name="Wiebenga A."/>
            <person name="De vries R.P."/>
            <person name="Grigoriev I.V."/>
            <person name="Mortensen U.H."/>
            <person name="Andersen M.R."/>
            <person name="Baker S.E."/>
        </authorList>
    </citation>
    <scope>NUCLEOTIDE SEQUENCE [LARGE SCALE GENOMIC DNA]</scope>
    <source>
        <strain evidence="2 3">CBS 139.54b</strain>
    </source>
</reference>
<keyword evidence="1" id="KW-0732">Signal</keyword>
<evidence type="ECO:0000313" key="2">
    <source>
        <dbReference type="EMBL" id="RDH39459.1"/>
    </source>
</evidence>